<proteinExistence type="inferred from homology"/>
<dbReference type="InterPro" id="IPR046887">
    <property type="entry name" value="RsmE_PUA-like"/>
</dbReference>
<sequence length="243" mass="26695">MRTPRIYHPGTLTPGMTTELTDDGANHVARVLRMKTGYSLILFNGTNRIFNAEIADISKKSVTVRITDEQDDNRESPLAIHLGQVMSRGEKMEFTIQKSVELGVQIITPLISERCGVKLDGERLDKKQQQWQKIAIAACGQCGRNVIPEIRPVQSLEAWCAETDDALKINLHPRASQSINTLPAETAKVRLLIGPEGGLSAEEIAMTAGHQFTDILLGPRVLRTETTALTAITALQVRFGDLG</sequence>
<comment type="similarity">
    <text evidence="2 12">Belongs to the RNA methyltransferase RsmE family.</text>
</comment>
<dbReference type="GO" id="GO:0070475">
    <property type="term" value="P:rRNA base methylation"/>
    <property type="evidence" value="ECO:0007669"/>
    <property type="project" value="TreeGrafter"/>
</dbReference>
<keyword evidence="7 12" id="KW-0489">Methyltransferase</keyword>
<dbReference type="Pfam" id="PF20260">
    <property type="entry name" value="PUA_4"/>
    <property type="match status" value="1"/>
</dbReference>
<dbReference type="Proteomes" id="UP000286908">
    <property type="component" value="Unassembled WGS sequence"/>
</dbReference>
<dbReference type="NCBIfam" id="TIGR00046">
    <property type="entry name" value="RsmE family RNA methyltransferase"/>
    <property type="match status" value="1"/>
</dbReference>
<organism evidence="15 16">
    <name type="scientific">Morganella morganii</name>
    <name type="common">Proteus morganii</name>
    <dbReference type="NCBI Taxonomy" id="582"/>
    <lineage>
        <taxon>Bacteria</taxon>
        <taxon>Pseudomonadati</taxon>
        <taxon>Pseudomonadota</taxon>
        <taxon>Gammaproteobacteria</taxon>
        <taxon>Enterobacterales</taxon>
        <taxon>Morganellaceae</taxon>
        <taxon>Morganella</taxon>
    </lineage>
</organism>
<reference evidence="15 16" key="1">
    <citation type="submission" date="2017-08" db="EMBL/GenBank/DDBJ databases">
        <title>Draft genome sequence of pheromone producing symbiont Morganella morganii, of the female New Zealand grass grub Costelytra giveni.</title>
        <authorList>
            <person name="Laugraud A."/>
            <person name="Young S.D."/>
            <person name="Hurst M.H."/>
        </authorList>
    </citation>
    <scope>NUCLEOTIDE SEQUENCE [LARGE SCALE GENOMIC DNA]</scope>
    <source>
        <strain evidence="15 16">MMsCG</strain>
    </source>
</reference>
<accession>A0A433ZWH6</accession>
<keyword evidence="6 12" id="KW-0698">rRNA processing</keyword>
<name>A0A433ZWH6_MORMO</name>
<comment type="subcellular location">
    <subcellularLocation>
        <location evidence="1 12">Cytoplasm</location>
    </subcellularLocation>
</comment>
<gene>
    <name evidence="15" type="ORF">CKG00_08855</name>
</gene>
<dbReference type="PANTHER" id="PTHR30027:SF3">
    <property type="entry name" value="16S RRNA (URACIL(1498)-N(3))-METHYLTRANSFERASE"/>
    <property type="match status" value="1"/>
</dbReference>
<evidence type="ECO:0000256" key="11">
    <source>
        <dbReference type="ARBA" id="ARBA00047944"/>
    </source>
</evidence>
<dbReference type="FunFam" id="3.40.1280.10:FF:000007">
    <property type="entry name" value="Ribosomal RNA small subunit methyltransferase E"/>
    <property type="match status" value="1"/>
</dbReference>
<dbReference type="SUPFAM" id="SSF88697">
    <property type="entry name" value="PUA domain-like"/>
    <property type="match status" value="1"/>
</dbReference>
<dbReference type="InterPro" id="IPR006700">
    <property type="entry name" value="RsmE"/>
</dbReference>
<comment type="function">
    <text evidence="10 12">Specifically methylates the N3 position of the uracil ring of uridine 1498 (m3U1498) in 16S rRNA. Acts on the fully assembled 30S ribosomal subunit.</text>
</comment>
<dbReference type="Pfam" id="PF04452">
    <property type="entry name" value="Methyltrans_RNA"/>
    <property type="match status" value="1"/>
</dbReference>
<evidence type="ECO:0000256" key="4">
    <source>
        <dbReference type="ARBA" id="ARBA00013673"/>
    </source>
</evidence>
<dbReference type="GO" id="GO:0070042">
    <property type="term" value="F:rRNA (uridine-N3-)-methyltransferase activity"/>
    <property type="evidence" value="ECO:0007669"/>
    <property type="project" value="TreeGrafter"/>
</dbReference>
<dbReference type="NCBIfam" id="NF008692">
    <property type="entry name" value="PRK11713.1-5"/>
    <property type="match status" value="1"/>
</dbReference>
<evidence type="ECO:0000256" key="3">
    <source>
        <dbReference type="ARBA" id="ARBA00012328"/>
    </source>
</evidence>
<comment type="caution">
    <text evidence="15">The sequence shown here is derived from an EMBL/GenBank/DDBJ whole genome shotgun (WGS) entry which is preliminary data.</text>
</comment>
<dbReference type="NCBIfam" id="NF008690">
    <property type="entry name" value="PRK11713.1-1"/>
    <property type="match status" value="1"/>
</dbReference>
<dbReference type="SUPFAM" id="SSF75217">
    <property type="entry name" value="alpha/beta knot"/>
    <property type="match status" value="1"/>
</dbReference>
<evidence type="ECO:0000256" key="9">
    <source>
        <dbReference type="ARBA" id="ARBA00022691"/>
    </source>
</evidence>
<evidence type="ECO:0000256" key="7">
    <source>
        <dbReference type="ARBA" id="ARBA00022603"/>
    </source>
</evidence>
<keyword evidence="5 12" id="KW-0963">Cytoplasm</keyword>
<dbReference type="OrthoDB" id="9815641at2"/>
<evidence type="ECO:0000256" key="1">
    <source>
        <dbReference type="ARBA" id="ARBA00004496"/>
    </source>
</evidence>
<dbReference type="CDD" id="cd18084">
    <property type="entry name" value="RsmE-like"/>
    <property type="match status" value="1"/>
</dbReference>
<evidence type="ECO:0000256" key="5">
    <source>
        <dbReference type="ARBA" id="ARBA00022490"/>
    </source>
</evidence>
<protein>
    <recommendedName>
        <fullName evidence="4 12">Ribosomal RNA small subunit methyltransferase E</fullName>
        <ecNumber evidence="3 12">2.1.1.193</ecNumber>
    </recommendedName>
</protein>
<dbReference type="EC" id="2.1.1.193" evidence="3 12"/>
<evidence type="ECO:0000313" key="15">
    <source>
        <dbReference type="EMBL" id="RUT66490.1"/>
    </source>
</evidence>
<dbReference type="EMBL" id="NRQY01000001">
    <property type="protein sequence ID" value="RUT66490.1"/>
    <property type="molecule type" value="Genomic_DNA"/>
</dbReference>
<evidence type="ECO:0000256" key="6">
    <source>
        <dbReference type="ARBA" id="ARBA00022552"/>
    </source>
</evidence>
<dbReference type="GO" id="GO:0005737">
    <property type="term" value="C:cytoplasm"/>
    <property type="evidence" value="ECO:0007669"/>
    <property type="project" value="UniProtKB-SubCell"/>
</dbReference>
<evidence type="ECO:0000256" key="8">
    <source>
        <dbReference type="ARBA" id="ARBA00022679"/>
    </source>
</evidence>
<evidence type="ECO:0000256" key="2">
    <source>
        <dbReference type="ARBA" id="ARBA00005528"/>
    </source>
</evidence>
<dbReference type="InterPro" id="IPR029026">
    <property type="entry name" value="tRNA_m1G_MTases_N"/>
</dbReference>
<comment type="catalytic activity">
    <reaction evidence="11 12">
        <text>uridine(1498) in 16S rRNA + S-adenosyl-L-methionine = N(3)-methyluridine(1498) in 16S rRNA + S-adenosyl-L-homocysteine + H(+)</text>
        <dbReference type="Rhea" id="RHEA:42920"/>
        <dbReference type="Rhea" id="RHEA-COMP:10283"/>
        <dbReference type="Rhea" id="RHEA-COMP:10284"/>
        <dbReference type="ChEBI" id="CHEBI:15378"/>
        <dbReference type="ChEBI" id="CHEBI:57856"/>
        <dbReference type="ChEBI" id="CHEBI:59789"/>
        <dbReference type="ChEBI" id="CHEBI:65315"/>
        <dbReference type="ChEBI" id="CHEBI:74502"/>
        <dbReference type="EC" id="2.1.1.193"/>
    </reaction>
</comment>
<dbReference type="InterPro" id="IPR046886">
    <property type="entry name" value="RsmE_MTase_dom"/>
</dbReference>
<evidence type="ECO:0000256" key="10">
    <source>
        <dbReference type="ARBA" id="ARBA00025699"/>
    </source>
</evidence>
<evidence type="ECO:0000259" key="14">
    <source>
        <dbReference type="Pfam" id="PF20260"/>
    </source>
</evidence>
<evidence type="ECO:0000313" key="16">
    <source>
        <dbReference type="Proteomes" id="UP000286908"/>
    </source>
</evidence>
<keyword evidence="8 12" id="KW-0808">Transferase</keyword>
<dbReference type="Gene3D" id="2.40.240.20">
    <property type="entry name" value="Hypothetical PUA domain-like, domain 1"/>
    <property type="match status" value="1"/>
</dbReference>
<evidence type="ECO:0000256" key="12">
    <source>
        <dbReference type="PIRNR" id="PIRNR015601"/>
    </source>
</evidence>
<dbReference type="InterPro" id="IPR029028">
    <property type="entry name" value="Alpha/beta_knot_MTases"/>
</dbReference>
<dbReference type="AlphaFoldDB" id="A0A433ZWH6"/>
<evidence type="ECO:0000259" key="13">
    <source>
        <dbReference type="Pfam" id="PF04452"/>
    </source>
</evidence>
<feature type="domain" description="Ribosomal RNA small subunit methyltransferase E methyltransferase" evidence="13">
    <location>
        <begin position="75"/>
        <end position="236"/>
    </location>
</feature>
<dbReference type="PANTHER" id="PTHR30027">
    <property type="entry name" value="RIBOSOMAL RNA SMALL SUBUNIT METHYLTRANSFERASE E"/>
    <property type="match status" value="1"/>
</dbReference>
<dbReference type="InterPro" id="IPR015947">
    <property type="entry name" value="PUA-like_sf"/>
</dbReference>
<keyword evidence="9 12" id="KW-0949">S-adenosyl-L-methionine</keyword>
<dbReference type="Gene3D" id="3.40.1280.10">
    <property type="match status" value="1"/>
</dbReference>
<dbReference type="PIRSF" id="PIRSF015601">
    <property type="entry name" value="MTase_slr0722"/>
    <property type="match status" value="1"/>
</dbReference>
<feature type="domain" description="Ribosomal RNA small subunit methyltransferase E PUA-like" evidence="14">
    <location>
        <begin position="20"/>
        <end position="66"/>
    </location>
</feature>